<organism evidence="1 2">
    <name type="scientific">Colocasia esculenta</name>
    <name type="common">Wild taro</name>
    <name type="synonym">Arum esculentum</name>
    <dbReference type="NCBI Taxonomy" id="4460"/>
    <lineage>
        <taxon>Eukaryota</taxon>
        <taxon>Viridiplantae</taxon>
        <taxon>Streptophyta</taxon>
        <taxon>Embryophyta</taxon>
        <taxon>Tracheophyta</taxon>
        <taxon>Spermatophyta</taxon>
        <taxon>Magnoliopsida</taxon>
        <taxon>Liliopsida</taxon>
        <taxon>Araceae</taxon>
        <taxon>Aroideae</taxon>
        <taxon>Colocasieae</taxon>
        <taxon>Colocasia</taxon>
    </lineage>
</organism>
<name>A0A843WBZ7_COLES</name>
<sequence length="78" mass="8191">MVWCSFGADQLVRLHSSTLCGGLRRRGRIFGPVAAVPMVGSLVGAGGSGVGAVTVDMPPRKCRQVRELMEHQDAAPGE</sequence>
<accession>A0A843WBZ7</accession>
<evidence type="ECO:0000313" key="2">
    <source>
        <dbReference type="Proteomes" id="UP000652761"/>
    </source>
</evidence>
<proteinExistence type="predicted"/>
<evidence type="ECO:0000313" key="1">
    <source>
        <dbReference type="EMBL" id="MQM04977.1"/>
    </source>
</evidence>
<reference evidence="1" key="1">
    <citation type="submission" date="2017-07" db="EMBL/GenBank/DDBJ databases">
        <title>Taro Niue Genome Assembly and Annotation.</title>
        <authorList>
            <person name="Atibalentja N."/>
            <person name="Keating K."/>
            <person name="Fields C.J."/>
        </authorList>
    </citation>
    <scope>NUCLEOTIDE SEQUENCE</scope>
    <source>
        <strain evidence="1">Niue_2</strain>
        <tissue evidence="1">Leaf</tissue>
    </source>
</reference>
<dbReference type="AlphaFoldDB" id="A0A843WBZ7"/>
<dbReference type="EMBL" id="NMUH01003322">
    <property type="protein sequence ID" value="MQM04977.1"/>
    <property type="molecule type" value="Genomic_DNA"/>
</dbReference>
<protein>
    <submittedName>
        <fullName evidence="1">Uncharacterized protein</fullName>
    </submittedName>
</protein>
<dbReference type="Proteomes" id="UP000652761">
    <property type="component" value="Unassembled WGS sequence"/>
</dbReference>
<keyword evidence="2" id="KW-1185">Reference proteome</keyword>
<gene>
    <name evidence="1" type="ORF">Taro_037787</name>
</gene>
<comment type="caution">
    <text evidence="1">The sequence shown here is derived from an EMBL/GenBank/DDBJ whole genome shotgun (WGS) entry which is preliminary data.</text>
</comment>